<dbReference type="CDD" id="cd01127">
    <property type="entry name" value="TrwB_TraG_TraD_VirD4"/>
    <property type="match status" value="1"/>
</dbReference>
<sequence>MALTRNDTLSQLSAGWLRGRYFLRDLMGQILIFLAVALVMVGYVFYQWYQSIPADQLNYLWWYWKAYIWGIVLVLPEHHVVLQEAGEVIRLQAQQVLRSHQMIEFVDAYNGFFEQDLKAALPWGLGAWTVLAGLFYWGGKRQRDNELLEGVQQIPLSTYHRYLKKHKLKSMIKLGNAFWTKNAEKQHLLIVGDTGAGKSQLLIQLLRYIRKLGDQVVLYDPKGDMVRDFYQPDLDVLYSPFDTRSPIWNVWQDLNTEQALETFAEAVIKESPGKDSFWAKTARMVLVSALKQGRKEGLSFVQSIHKLVSSDLDTLTEWLDGSEVASDFSNSKTAATILSELKSQARALKYLADDKQASQASFAIESFFTECFEKMDSGDRQPMPWLFLPVQKKYKASARPIMAAQIELISNFILSQPTNRHRRIWFIIDELPSLGKLSALPELLAEGRGYGVATVLALQNFSQLLKHYGKDDAHNLAGQCASLVALRTSDPQTADYLSKRFGKQIRKEVQTNQSLSKGKTGSFSQGHSEHIAERAAVSETDLSSLPDLKAFFKANGVPNPVKIDIAITQMEPSNPPHCPIEELRLSDAVDATSGDEDGINETCDPIATDAASTDSSKIVSSQPEAPQPSKPTVITWDI</sequence>
<accession>A0ABM7MBK8</accession>
<feature type="transmembrane region" description="Helical" evidence="7">
    <location>
        <begin position="26"/>
        <end position="46"/>
    </location>
</feature>
<dbReference type="PANTHER" id="PTHR37937">
    <property type="entry name" value="CONJUGATIVE TRANSFER: DNA TRANSPORT"/>
    <property type="match status" value="1"/>
</dbReference>
<protein>
    <submittedName>
        <fullName evidence="9">Type IV conjugative transfer system coupling protein TraD</fullName>
    </submittedName>
</protein>
<feature type="transmembrane region" description="Helical" evidence="7">
    <location>
        <begin position="120"/>
        <end position="138"/>
    </location>
</feature>
<dbReference type="InterPro" id="IPR019476">
    <property type="entry name" value="T4SS_TraD_DNA-bd"/>
</dbReference>
<feature type="domain" description="Type IV secretion system coupling protein TraD DNA-binding" evidence="8">
    <location>
        <begin position="180"/>
        <end position="555"/>
    </location>
</feature>
<evidence type="ECO:0000256" key="7">
    <source>
        <dbReference type="SAM" id="Phobius"/>
    </source>
</evidence>
<dbReference type="Proteomes" id="UP001054820">
    <property type="component" value="Chromosome"/>
</dbReference>
<comment type="subcellular location">
    <subcellularLocation>
        <location evidence="1">Cell membrane</location>
        <topology evidence="1">Multi-pass membrane protein</topology>
    </subcellularLocation>
</comment>
<evidence type="ECO:0000256" key="1">
    <source>
        <dbReference type="ARBA" id="ARBA00004651"/>
    </source>
</evidence>
<feature type="region of interest" description="Disordered" evidence="6">
    <location>
        <begin position="509"/>
        <end position="531"/>
    </location>
</feature>
<dbReference type="InterPro" id="IPR051539">
    <property type="entry name" value="T4SS-coupling_protein"/>
</dbReference>
<dbReference type="InterPro" id="IPR027417">
    <property type="entry name" value="P-loop_NTPase"/>
</dbReference>
<dbReference type="PANTHER" id="PTHR37937:SF1">
    <property type="entry name" value="CONJUGATIVE TRANSFER: DNA TRANSPORT"/>
    <property type="match status" value="1"/>
</dbReference>
<evidence type="ECO:0000259" key="8">
    <source>
        <dbReference type="Pfam" id="PF10412"/>
    </source>
</evidence>
<dbReference type="RefSeq" id="WP_237262988.1">
    <property type="nucleotide sequence ID" value="NZ_AP024202.1"/>
</dbReference>
<keyword evidence="3 7" id="KW-0812">Transmembrane</keyword>
<evidence type="ECO:0000313" key="10">
    <source>
        <dbReference type="Proteomes" id="UP001054820"/>
    </source>
</evidence>
<proteinExistence type="predicted"/>
<gene>
    <name evidence="9" type="ORF">THMIRHAM_05610</name>
</gene>
<dbReference type="Pfam" id="PF10412">
    <property type="entry name" value="TrwB_AAD_bind"/>
    <property type="match status" value="1"/>
</dbReference>
<dbReference type="Gene3D" id="3.40.50.300">
    <property type="entry name" value="P-loop containing nucleotide triphosphate hydrolases"/>
    <property type="match status" value="2"/>
</dbReference>
<evidence type="ECO:0000256" key="3">
    <source>
        <dbReference type="ARBA" id="ARBA00022692"/>
    </source>
</evidence>
<evidence type="ECO:0000256" key="2">
    <source>
        <dbReference type="ARBA" id="ARBA00022475"/>
    </source>
</evidence>
<feature type="compositionally biased region" description="Polar residues" evidence="6">
    <location>
        <begin position="610"/>
        <end position="624"/>
    </location>
</feature>
<feature type="region of interest" description="Disordered" evidence="6">
    <location>
        <begin position="593"/>
        <end position="638"/>
    </location>
</feature>
<feature type="transmembrane region" description="Helical" evidence="7">
    <location>
        <begin position="58"/>
        <end position="75"/>
    </location>
</feature>
<evidence type="ECO:0000313" key="9">
    <source>
        <dbReference type="EMBL" id="BCN92776.1"/>
    </source>
</evidence>
<keyword evidence="10" id="KW-1185">Reference proteome</keyword>
<organism evidence="9 10">
    <name type="scientific">Thiomicrorhabdus immobilis</name>
    <dbReference type="NCBI Taxonomy" id="2791037"/>
    <lineage>
        <taxon>Bacteria</taxon>
        <taxon>Pseudomonadati</taxon>
        <taxon>Pseudomonadota</taxon>
        <taxon>Gammaproteobacteria</taxon>
        <taxon>Thiotrichales</taxon>
        <taxon>Piscirickettsiaceae</taxon>
        <taxon>Thiomicrorhabdus</taxon>
    </lineage>
</organism>
<evidence type="ECO:0000256" key="5">
    <source>
        <dbReference type="ARBA" id="ARBA00023136"/>
    </source>
</evidence>
<dbReference type="EMBL" id="AP024202">
    <property type="protein sequence ID" value="BCN92776.1"/>
    <property type="molecule type" value="Genomic_DNA"/>
</dbReference>
<name>A0ABM7MBK8_9GAMM</name>
<feature type="compositionally biased region" description="Polar residues" evidence="6">
    <location>
        <begin position="510"/>
        <end position="526"/>
    </location>
</feature>
<evidence type="ECO:0000256" key="4">
    <source>
        <dbReference type="ARBA" id="ARBA00022989"/>
    </source>
</evidence>
<evidence type="ECO:0000256" key="6">
    <source>
        <dbReference type="SAM" id="MobiDB-lite"/>
    </source>
</evidence>
<dbReference type="SUPFAM" id="SSF52540">
    <property type="entry name" value="P-loop containing nucleoside triphosphate hydrolases"/>
    <property type="match status" value="1"/>
</dbReference>
<reference evidence="9" key="1">
    <citation type="journal article" date="2022" name="Arch. Microbiol.">
        <title>Thiomicrorhabdus immobilis sp. nov., a mesophilic sulfur-oxidizing bacterium isolated from sediment of a brackish lake in northern Japan.</title>
        <authorList>
            <person name="Kojima H."/>
            <person name="Mochizuki J."/>
            <person name="Kanda M."/>
            <person name="Watanabe T."/>
            <person name="Fukui M."/>
        </authorList>
    </citation>
    <scope>NUCLEOTIDE SEQUENCE</scope>
    <source>
        <strain evidence="9">Am19</strain>
    </source>
</reference>
<keyword evidence="4 7" id="KW-1133">Transmembrane helix</keyword>
<keyword evidence="5 7" id="KW-0472">Membrane</keyword>
<keyword evidence="2" id="KW-1003">Cell membrane</keyword>